<feature type="compositionally biased region" description="Acidic residues" evidence="1">
    <location>
        <begin position="628"/>
        <end position="645"/>
    </location>
</feature>
<evidence type="ECO:0000313" key="2">
    <source>
        <dbReference type="EMBL" id="KAB8297882.1"/>
    </source>
</evidence>
<feature type="compositionally biased region" description="Polar residues" evidence="1">
    <location>
        <begin position="229"/>
        <end position="238"/>
    </location>
</feature>
<feature type="compositionally biased region" description="Polar residues" evidence="1">
    <location>
        <begin position="76"/>
        <end position="89"/>
    </location>
</feature>
<gene>
    <name evidence="2" type="ORF">EYC80_001672</name>
</gene>
<feature type="compositionally biased region" description="Polar residues" evidence="1">
    <location>
        <begin position="162"/>
        <end position="174"/>
    </location>
</feature>
<dbReference type="Proteomes" id="UP000326757">
    <property type="component" value="Unassembled WGS sequence"/>
</dbReference>
<reference evidence="2 3" key="1">
    <citation type="submission" date="2019-06" db="EMBL/GenBank/DDBJ databases">
        <title>Genome Sequence of the Brown Rot Fungal Pathogen Monilinia laxa.</title>
        <authorList>
            <person name="De Miccolis Angelini R.M."/>
            <person name="Landi L."/>
            <person name="Abate D."/>
            <person name="Pollastro S."/>
            <person name="Romanazzi G."/>
            <person name="Faretra F."/>
        </authorList>
    </citation>
    <scope>NUCLEOTIDE SEQUENCE [LARGE SCALE GENOMIC DNA]</scope>
    <source>
        <strain evidence="2 3">Mlax316</strain>
    </source>
</reference>
<evidence type="ECO:0000256" key="1">
    <source>
        <dbReference type="SAM" id="MobiDB-lite"/>
    </source>
</evidence>
<comment type="caution">
    <text evidence="2">The sequence shown here is derived from an EMBL/GenBank/DDBJ whole genome shotgun (WGS) entry which is preliminary data.</text>
</comment>
<evidence type="ECO:0000313" key="3">
    <source>
        <dbReference type="Proteomes" id="UP000326757"/>
    </source>
</evidence>
<feature type="compositionally biased region" description="Basic residues" evidence="1">
    <location>
        <begin position="314"/>
        <end position="323"/>
    </location>
</feature>
<feature type="compositionally biased region" description="Basic and acidic residues" evidence="1">
    <location>
        <begin position="518"/>
        <end position="539"/>
    </location>
</feature>
<proteinExistence type="predicted"/>
<organism evidence="2 3">
    <name type="scientific">Monilinia laxa</name>
    <name type="common">Brown rot fungus</name>
    <name type="synonym">Sclerotinia laxa</name>
    <dbReference type="NCBI Taxonomy" id="61186"/>
    <lineage>
        <taxon>Eukaryota</taxon>
        <taxon>Fungi</taxon>
        <taxon>Dikarya</taxon>
        <taxon>Ascomycota</taxon>
        <taxon>Pezizomycotina</taxon>
        <taxon>Leotiomycetes</taxon>
        <taxon>Helotiales</taxon>
        <taxon>Sclerotiniaceae</taxon>
        <taxon>Monilinia</taxon>
    </lineage>
</organism>
<feature type="compositionally biased region" description="Acidic residues" evidence="1">
    <location>
        <begin position="673"/>
        <end position="700"/>
    </location>
</feature>
<feature type="region of interest" description="Disordered" evidence="1">
    <location>
        <begin position="1"/>
        <end position="23"/>
    </location>
</feature>
<feature type="region of interest" description="Disordered" evidence="1">
    <location>
        <begin position="284"/>
        <end position="326"/>
    </location>
</feature>
<dbReference type="EMBL" id="VIGI01000007">
    <property type="protein sequence ID" value="KAB8297882.1"/>
    <property type="molecule type" value="Genomic_DNA"/>
</dbReference>
<feature type="region of interest" description="Disordered" evidence="1">
    <location>
        <begin position="607"/>
        <end position="752"/>
    </location>
</feature>
<feature type="region of interest" description="Disordered" evidence="1">
    <location>
        <begin position="61"/>
        <end position="94"/>
    </location>
</feature>
<feature type="region of interest" description="Disordered" evidence="1">
    <location>
        <begin position="781"/>
        <end position="820"/>
    </location>
</feature>
<dbReference type="OrthoDB" id="3543450at2759"/>
<feature type="compositionally biased region" description="Polar residues" evidence="1">
    <location>
        <begin position="616"/>
        <end position="625"/>
    </location>
</feature>
<feature type="compositionally biased region" description="Basic and acidic residues" evidence="1">
    <location>
        <begin position="646"/>
        <end position="662"/>
    </location>
</feature>
<keyword evidence="3" id="KW-1185">Reference proteome</keyword>
<sequence length="1029" mass="114615">MEQRDMPASNLREPAPSPVPTGMDTAQLEQVLDRTPQMTRFNLSSRRLHSLRTPDCRALKGGVTNGISCGRDKVATTPNSSPTAQSPHSSIGEDLKDGLRETTVVVEFDGFQGDLMSIDTIREPSDEEISRPKQSAGTLPTRFLKTIAKRKKLRREKREQCTSHPSKGTSSTCTLGGKADEPATPFPLGCGDQSEIGTPVTRPNISSDETSDDSEESASLEQLIRTARRTSNSQASNDSRAREISFSFGPLHPVRKAGIKSNDEDSDKGGKSCNINIAILGLTDKNDSSQPTNESEEASVKNNIQRDHQTSQGNKKKKKRPRRLPVNELYMVSERVDEMTQEEEYEDVQPSAELADDPISQYTSDALQVIETAGQTKCERRKPQTCNYGAFGKIDNRVYRFPALHNTFLQEVDSRHEVTPSYSDGFEGSEAKPTGRFMLVPKQKRVSVSMWGLKTRVRQLELVSRKYDELIDQPNCQAKIEVPARKFMRPLNKKAVSSAIVLVEAASQAIETDQAQQIDRDNQNPREHQKDKNPADVKRIPLSPQNMIVPRTVTFDERVKIDRPLSISLNSREFKEYPKGKERHTSSDFQVHREVATVRLKRYHHEFDSEEEETSVNESQQSVVSILSDDDESEQSDETCDDSDEEMHTGTEDEDKNGKDCDVPAALQRPADDQADETEVSAEGESSEDSEQSNEEDDNGENNHNFDEDIDEQVSGGNAARISIEGLSQRRESFMEPCEGLTPDEPQITGAEREFGDYSHPSQLSISGIWKNTTTIQEAEIWRPRKPKSSGVANETSEDIFDSPSPGLDNAKRRSSTGLQLRKRRTFSSLPLSLTTSRLNATSSLKVKENLRLELEISETQFIAIREVSPELGGSHGVNHFENSMRDEFIDKDGDILPPFSQLSFVPEEVPEGSYFYRASQTLMGSSHTPKSRAKSTPGCFHPKTARQGITPAAVQSSSEHTSNLICETKIPPKFSQLSYATTPRSEKSLSSITRKASFALGTLPASVRRKRAKTLAFIPPFKKAKLII</sequence>
<accession>A0A5N6K5U6</accession>
<protein>
    <submittedName>
        <fullName evidence="2">Uncharacterized protein</fullName>
    </submittedName>
</protein>
<feature type="compositionally biased region" description="Basic and acidic residues" evidence="1">
    <location>
        <begin position="261"/>
        <end position="270"/>
    </location>
</feature>
<dbReference type="AlphaFoldDB" id="A0A5N6K5U6"/>
<feature type="compositionally biased region" description="Acidic residues" evidence="1">
    <location>
        <begin position="209"/>
        <end position="218"/>
    </location>
</feature>
<feature type="region of interest" description="Disordered" evidence="1">
    <location>
        <begin position="150"/>
        <end position="271"/>
    </location>
</feature>
<feature type="region of interest" description="Disordered" evidence="1">
    <location>
        <begin position="511"/>
        <end position="542"/>
    </location>
</feature>
<name>A0A5N6K5U6_MONLA</name>